<dbReference type="InterPro" id="IPR027417">
    <property type="entry name" value="P-loop_NTPase"/>
</dbReference>
<comment type="similarity">
    <text evidence="4">Belongs to the SIMIBI class G3E GTPase family. ZNG1 subfamily.</text>
</comment>
<evidence type="ECO:0000256" key="3">
    <source>
        <dbReference type="ARBA" id="ARBA00023186"/>
    </source>
</evidence>
<evidence type="ECO:0000256" key="4">
    <source>
        <dbReference type="ARBA" id="ARBA00034320"/>
    </source>
</evidence>
<comment type="catalytic activity">
    <reaction evidence="6">
        <text>GTP + H2O = GDP + phosphate + H(+)</text>
        <dbReference type="Rhea" id="RHEA:19669"/>
        <dbReference type="ChEBI" id="CHEBI:15377"/>
        <dbReference type="ChEBI" id="CHEBI:15378"/>
        <dbReference type="ChEBI" id="CHEBI:37565"/>
        <dbReference type="ChEBI" id="CHEBI:43474"/>
        <dbReference type="ChEBI" id="CHEBI:58189"/>
    </reaction>
    <physiologicalReaction direction="left-to-right" evidence="6">
        <dbReference type="Rhea" id="RHEA:19670"/>
    </physiologicalReaction>
</comment>
<reference evidence="8 9" key="1">
    <citation type="submission" date="2016-05" db="EMBL/GenBank/DDBJ databases">
        <title>Niabella ginsenosidivorans BS26 whole genome sequencing.</title>
        <authorList>
            <person name="Im W.T."/>
            <person name="Siddiqi M.Z."/>
        </authorList>
    </citation>
    <scope>NUCLEOTIDE SEQUENCE [LARGE SCALE GENOMIC DNA]</scope>
    <source>
        <strain evidence="8 9">BS26</strain>
    </source>
</reference>
<dbReference type="SMART" id="SM00833">
    <property type="entry name" value="CobW_C"/>
    <property type="match status" value="1"/>
</dbReference>
<gene>
    <name evidence="8" type="ORF">A8C56_17590</name>
</gene>
<evidence type="ECO:0000313" key="9">
    <source>
        <dbReference type="Proteomes" id="UP000077667"/>
    </source>
</evidence>
<keyword evidence="2" id="KW-0378">Hydrolase</keyword>
<keyword evidence="9" id="KW-1185">Reference proteome</keyword>
<dbReference type="InterPro" id="IPR051927">
    <property type="entry name" value="Zn_Chap_cDPG_Synth"/>
</dbReference>
<evidence type="ECO:0000256" key="6">
    <source>
        <dbReference type="ARBA" id="ARBA00049117"/>
    </source>
</evidence>
<evidence type="ECO:0000256" key="2">
    <source>
        <dbReference type="ARBA" id="ARBA00022801"/>
    </source>
</evidence>
<evidence type="ECO:0000256" key="5">
    <source>
        <dbReference type="ARBA" id="ARBA00045658"/>
    </source>
</evidence>
<dbReference type="PANTHER" id="PTHR43603:SF1">
    <property type="entry name" value="ZINC-REGULATED GTPASE METALLOPROTEIN ACTIVATOR 1"/>
    <property type="match status" value="1"/>
</dbReference>
<dbReference type="CDD" id="cd03112">
    <property type="entry name" value="CobW-like"/>
    <property type="match status" value="1"/>
</dbReference>
<name>A0A1A9I4J2_9BACT</name>
<keyword evidence="3" id="KW-0143">Chaperone</keyword>
<dbReference type="KEGG" id="nia:A8C56_17590"/>
<dbReference type="Gene3D" id="3.30.1220.10">
    <property type="entry name" value="CobW-like, C-terminal domain"/>
    <property type="match status" value="1"/>
</dbReference>
<dbReference type="GO" id="GO:0000166">
    <property type="term" value="F:nucleotide binding"/>
    <property type="evidence" value="ECO:0007669"/>
    <property type="project" value="UniProtKB-KW"/>
</dbReference>
<sequence length="402" mass="46006">MITEKKLPVTVLSGFLGAGKTTLLNHVLHNKEGMKVAVIVNDMSEVNVDARLVENENVLSRTEEKLVEMSNGCICCTLREDLMKEVERLANEKRFDYLLIESTGISEPVPVAQTFSYVDDENGIDLSRFSYIDTMVTVVDCYNFFKDFGTNELLMDRNLTNMEGDDRTIVNLLTDQIEFANVIILNKTDLVTAKTVGLLKAAIYKLNPGAKILESSFGKVAPKEILNTRLFNFGEAETSAGWQKELEAEGHTPETEEYGISSFVFRNQKPFHPERFWNYLSTAYPQGIIRAKGLFWLASRPNDAISFSQAGGSSRLERAGVWWCSMPYGERIRYPSYTYNKDVIEGRWSKKWGDRMNELVFIGQDIEKEKMIADLENCLLQDEEQYLFDYKIRFKDPFPRDI</sequence>
<dbReference type="EMBL" id="CP015772">
    <property type="protein sequence ID" value="ANH82546.1"/>
    <property type="molecule type" value="Genomic_DNA"/>
</dbReference>
<evidence type="ECO:0000313" key="8">
    <source>
        <dbReference type="EMBL" id="ANH82546.1"/>
    </source>
</evidence>
<dbReference type="Pfam" id="PF02492">
    <property type="entry name" value="cobW"/>
    <property type="match status" value="1"/>
</dbReference>
<dbReference type="OrthoDB" id="9808822at2"/>
<dbReference type="PANTHER" id="PTHR43603">
    <property type="entry name" value="COBW DOMAIN-CONTAINING PROTEIN DDB_G0274527"/>
    <property type="match status" value="1"/>
</dbReference>
<dbReference type="InterPro" id="IPR011629">
    <property type="entry name" value="CobW-like_C"/>
</dbReference>
<evidence type="ECO:0000259" key="7">
    <source>
        <dbReference type="SMART" id="SM00833"/>
    </source>
</evidence>
<dbReference type="AlphaFoldDB" id="A0A1A9I4J2"/>
<dbReference type="RefSeq" id="WP_067758965.1">
    <property type="nucleotide sequence ID" value="NZ_CP015772.1"/>
</dbReference>
<dbReference type="GO" id="GO:0016787">
    <property type="term" value="F:hydrolase activity"/>
    <property type="evidence" value="ECO:0007669"/>
    <property type="project" value="UniProtKB-KW"/>
</dbReference>
<keyword evidence="1" id="KW-0547">Nucleotide-binding</keyword>
<comment type="function">
    <text evidence="5">Zinc chaperone that directly transfers zinc cofactor to target proteins, thereby activating them. Zinc is transferred from the CXCC motif in the GTPase domain to the zinc binding site in target proteins in a process requiring GTP hydrolysis.</text>
</comment>
<evidence type="ECO:0000256" key="1">
    <source>
        <dbReference type="ARBA" id="ARBA00022741"/>
    </source>
</evidence>
<accession>A0A1A9I4J2</accession>
<protein>
    <recommendedName>
        <fullName evidence="7">CobW C-terminal domain-containing protein</fullName>
    </recommendedName>
</protein>
<feature type="domain" description="CobW C-terminal" evidence="7">
    <location>
        <begin position="260"/>
        <end position="379"/>
    </location>
</feature>
<dbReference type="Gene3D" id="3.40.50.300">
    <property type="entry name" value="P-loop containing nucleotide triphosphate hydrolases"/>
    <property type="match status" value="1"/>
</dbReference>
<dbReference type="Proteomes" id="UP000077667">
    <property type="component" value="Chromosome"/>
</dbReference>
<proteinExistence type="inferred from homology"/>
<dbReference type="InterPro" id="IPR036627">
    <property type="entry name" value="CobW-likC_sf"/>
</dbReference>
<dbReference type="SUPFAM" id="SSF52540">
    <property type="entry name" value="P-loop containing nucleoside triphosphate hydrolases"/>
    <property type="match status" value="1"/>
</dbReference>
<dbReference type="InterPro" id="IPR003495">
    <property type="entry name" value="CobW/HypB/UreG_nucleotide-bd"/>
</dbReference>
<organism evidence="8 9">
    <name type="scientific">Niabella ginsenosidivorans</name>
    <dbReference type="NCBI Taxonomy" id="1176587"/>
    <lineage>
        <taxon>Bacteria</taxon>
        <taxon>Pseudomonadati</taxon>
        <taxon>Bacteroidota</taxon>
        <taxon>Chitinophagia</taxon>
        <taxon>Chitinophagales</taxon>
        <taxon>Chitinophagaceae</taxon>
        <taxon>Niabella</taxon>
    </lineage>
</organism>
<dbReference type="STRING" id="1176587.A8C56_17590"/>
<dbReference type="Pfam" id="PF07683">
    <property type="entry name" value="CobW_C"/>
    <property type="match status" value="1"/>
</dbReference>